<organism evidence="1 2">
    <name type="scientific">Dendrolimus kikuchii</name>
    <dbReference type="NCBI Taxonomy" id="765133"/>
    <lineage>
        <taxon>Eukaryota</taxon>
        <taxon>Metazoa</taxon>
        <taxon>Ecdysozoa</taxon>
        <taxon>Arthropoda</taxon>
        <taxon>Hexapoda</taxon>
        <taxon>Insecta</taxon>
        <taxon>Pterygota</taxon>
        <taxon>Neoptera</taxon>
        <taxon>Endopterygota</taxon>
        <taxon>Lepidoptera</taxon>
        <taxon>Glossata</taxon>
        <taxon>Ditrysia</taxon>
        <taxon>Bombycoidea</taxon>
        <taxon>Lasiocampidae</taxon>
        <taxon>Dendrolimus</taxon>
    </lineage>
</organism>
<proteinExistence type="predicted"/>
<dbReference type="EMBL" id="CM034394">
    <property type="protein sequence ID" value="KAJ0179542.1"/>
    <property type="molecule type" value="Genomic_DNA"/>
</dbReference>
<keyword evidence="2" id="KW-1185">Reference proteome</keyword>
<comment type="caution">
    <text evidence="1">The sequence shown here is derived from an EMBL/GenBank/DDBJ whole genome shotgun (WGS) entry which is preliminary data.</text>
</comment>
<evidence type="ECO:0000313" key="2">
    <source>
        <dbReference type="Proteomes" id="UP000824533"/>
    </source>
</evidence>
<reference evidence="1 2" key="1">
    <citation type="journal article" date="2021" name="Front. Genet.">
        <title>Chromosome-Level Genome Assembly Reveals Significant Gene Expansion in the Toll and IMD Signaling Pathways of Dendrolimus kikuchii.</title>
        <authorList>
            <person name="Zhou J."/>
            <person name="Wu P."/>
            <person name="Xiong Z."/>
            <person name="Liu N."/>
            <person name="Zhao N."/>
            <person name="Ji M."/>
            <person name="Qiu Y."/>
            <person name="Yang B."/>
        </authorList>
    </citation>
    <scope>NUCLEOTIDE SEQUENCE [LARGE SCALE GENOMIC DNA]</scope>
    <source>
        <strain evidence="1">Ann1</strain>
    </source>
</reference>
<evidence type="ECO:0000313" key="1">
    <source>
        <dbReference type="EMBL" id="KAJ0179542.1"/>
    </source>
</evidence>
<dbReference type="Proteomes" id="UP000824533">
    <property type="component" value="Linkage Group LG08"/>
</dbReference>
<name>A0ACC1D811_9NEOP</name>
<gene>
    <name evidence="1" type="ORF">K1T71_005254</name>
</gene>
<sequence>MKSSGLVLFICAGLLLSGGAILGGSTAWSLLRMSYYFWTSDLGVELGSSVLFIAGSLLCLPTCWLSTLVPYQPKKISFMATLMMLITVSMLMLSLGLVSFAGLSRSIRDSNALNASMLRAMSHEAYDPAVRNSFGAMQIELKCCGVNSISDWYQYRGSIPPGCCGRISNGKRGGPCEVPRFSNGCLRPALAELRNYINAVSILASSMIMVLAVTLFTAAYSLVIGDVDRKELRSLKTSQPLRIACLTGVHTASPLVSLTSPAAIPNISPPM</sequence>
<protein>
    <submittedName>
        <fullName evidence="1">Uncharacterized protein</fullName>
    </submittedName>
</protein>
<accession>A0ACC1D811</accession>